<sequence length="437" mass="47632">MLIRPPGQPSKLESLPTEILVQIAQDAHVNEETPIHGDGSTRFGNGRTTVTRGHVGVTEAVKALGGTSRRLRAVLVHAGFFRTIELQGYVDELFPASIVATDGFLDNVEIVILRLAYRGPPDAPIDTANLRRVLDLYTGAKHINLAWNTSLVTSPPEILPQLPPTRPTAPSAPKRSNLQIRADTGERFARHLCQLLPVVVTPSLKELDLLIAFFDTGFGVQDGLSVCVNPLEGVQQLGLKRLGITGFYDLNSRKEGSQKWLSTVEKLLMLAPQISATITDLEVIITVRFNSSGVFTRAPTTDASSLPGLSPVRHEVVEMLHRVAKANIKIIPFSIGITSETTLLLVSTTLFRCDYISALYNTPEASGLLPKRMHVGDMAKTTRLVGPPETRRILGGDDLRSAVNHAGIEDVYVDVVGMEQMRHLVNMPLAADRGFNV</sequence>
<evidence type="ECO:0000313" key="1">
    <source>
        <dbReference type="EMBL" id="KAJ9110399.1"/>
    </source>
</evidence>
<reference evidence="1" key="1">
    <citation type="submission" date="2023-04" db="EMBL/GenBank/DDBJ databases">
        <title>Draft Genome sequencing of Naganishia species isolated from polar environments using Oxford Nanopore Technology.</title>
        <authorList>
            <person name="Leo P."/>
            <person name="Venkateswaran K."/>
        </authorList>
    </citation>
    <scope>NUCLEOTIDE SEQUENCE</scope>
    <source>
        <strain evidence="1">MNA-CCFEE 5425</strain>
    </source>
</reference>
<comment type="caution">
    <text evidence="1">The sequence shown here is derived from an EMBL/GenBank/DDBJ whole genome shotgun (WGS) entry which is preliminary data.</text>
</comment>
<protein>
    <submittedName>
        <fullName evidence="1">Uncharacterized protein</fullName>
    </submittedName>
</protein>
<name>A0ACC2WGW5_9TREE</name>
<dbReference type="EMBL" id="JASBWU010000044">
    <property type="protein sequence ID" value="KAJ9110399.1"/>
    <property type="molecule type" value="Genomic_DNA"/>
</dbReference>
<proteinExistence type="predicted"/>
<keyword evidence="2" id="KW-1185">Reference proteome</keyword>
<gene>
    <name evidence="1" type="ORF">QFC22_006743</name>
</gene>
<dbReference type="Proteomes" id="UP001243375">
    <property type="component" value="Unassembled WGS sequence"/>
</dbReference>
<accession>A0ACC2WGW5</accession>
<organism evidence="1 2">
    <name type="scientific">Naganishia vaughanmartiniae</name>
    <dbReference type="NCBI Taxonomy" id="1424756"/>
    <lineage>
        <taxon>Eukaryota</taxon>
        <taxon>Fungi</taxon>
        <taxon>Dikarya</taxon>
        <taxon>Basidiomycota</taxon>
        <taxon>Agaricomycotina</taxon>
        <taxon>Tremellomycetes</taxon>
        <taxon>Filobasidiales</taxon>
        <taxon>Filobasidiaceae</taxon>
        <taxon>Naganishia</taxon>
    </lineage>
</organism>
<evidence type="ECO:0000313" key="2">
    <source>
        <dbReference type="Proteomes" id="UP001243375"/>
    </source>
</evidence>